<dbReference type="SUPFAM" id="SSF54593">
    <property type="entry name" value="Glyoxalase/Bleomycin resistance protein/Dihydroxybiphenyl dioxygenase"/>
    <property type="match status" value="1"/>
</dbReference>
<keyword evidence="4 5" id="KW-0408">Iron</keyword>
<proteinExistence type="inferred from homology"/>
<dbReference type="Gene3D" id="3.10.180.10">
    <property type="entry name" value="2,3-Dihydroxybiphenyl 1,2-Dioxygenase, domain 1"/>
    <property type="match status" value="2"/>
</dbReference>
<dbReference type="InterPro" id="IPR005956">
    <property type="entry name" value="4OHPhenylPyrv_dOase"/>
</dbReference>
<feature type="binding site" evidence="5">
    <location>
        <position position="205"/>
    </location>
    <ligand>
        <name>Fe cation</name>
        <dbReference type="ChEBI" id="CHEBI:24875"/>
    </ligand>
</feature>
<protein>
    <submittedName>
        <fullName evidence="7">4-hydroxyphenylpyruvate dioxygenase</fullName>
    </submittedName>
</protein>
<keyword evidence="3" id="KW-0677">Repeat</keyword>
<feature type="binding site" evidence="5">
    <location>
        <position position="288"/>
    </location>
    <ligand>
        <name>Fe cation</name>
        <dbReference type="ChEBI" id="CHEBI:24875"/>
    </ligand>
</feature>
<dbReference type="NCBIfam" id="TIGR01263">
    <property type="entry name" value="4HPPD"/>
    <property type="match status" value="1"/>
</dbReference>
<keyword evidence="7" id="KW-0670">Pyruvate</keyword>
<evidence type="ECO:0000256" key="4">
    <source>
        <dbReference type="ARBA" id="ARBA00023004"/>
    </source>
</evidence>
<gene>
    <name evidence="7" type="ORF">EDD33_3897</name>
</gene>
<keyword evidence="7" id="KW-0223">Dioxygenase</keyword>
<dbReference type="InterPro" id="IPR037523">
    <property type="entry name" value="VOC_core"/>
</dbReference>
<dbReference type="PANTHER" id="PTHR11959">
    <property type="entry name" value="4-HYDROXYPHENYLPYRUVATE DIOXYGENASE"/>
    <property type="match status" value="1"/>
</dbReference>
<accession>A0A3N2CZN4</accession>
<evidence type="ECO:0000313" key="8">
    <source>
        <dbReference type="Proteomes" id="UP000281738"/>
    </source>
</evidence>
<dbReference type="AlphaFoldDB" id="A0A3N2CZN4"/>
<dbReference type="GO" id="GO:0046872">
    <property type="term" value="F:metal ion binding"/>
    <property type="evidence" value="ECO:0007669"/>
    <property type="project" value="UniProtKB-KW"/>
</dbReference>
<dbReference type="PROSITE" id="PS51819">
    <property type="entry name" value="VOC"/>
    <property type="match status" value="2"/>
</dbReference>
<dbReference type="GO" id="GO:0006572">
    <property type="term" value="P:L-tyrosine catabolic process"/>
    <property type="evidence" value="ECO:0007669"/>
    <property type="project" value="TreeGrafter"/>
</dbReference>
<feature type="domain" description="VOC" evidence="6">
    <location>
        <begin position="41"/>
        <end position="171"/>
    </location>
</feature>
<feature type="binding site" evidence="5">
    <location>
        <position position="369"/>
    </location>
    <ligand>
        <name>Fe cation</name>
        <dbReference type="ChEBI" id="CHEBI:24875"/>
    </ligand>
</feature>
<dbReference type="CDD" id="cd08342">
    <property type="entry name" value="HPPD_N_like"/>
    <property type="match status" value="1"/>
</dbReference>
<dbReference type="PANTHER" id="PTHR11959:SF1">
    <property type="entry name" value="4-HYDROXYPHENYLPYRUVATE DIOXYGENASE"/>
    <property type="match status" value="1"/>
</dbReference>
<comment type="cofactor">
    <cofactor evidence="5">
        <name>Fe cation</name>
        <dbReference type="ChEBI" id="CHEBI:24875"/>
    </cofactor>
    <text evidence="5">Binds 1 Fe cation per subunit.</text>
</comment>
<organism evidence="7 8">
    <name type="scientific">Nocardioides aurantiacus</name>
    <dbReference type="NCBI Taxonomy" id="86796"/>
    <lineage>
        <taxon>Bacteria</taxon>
        <taxon>Bacillati</taxon>
        <taxon>Actinomycetota</taxon>
        <taxon>Actinomycetes</taxon>
        <taxon>Propionibacteriales</taxon>
        <taxon>Nocardioidaceae</taxon>
        <taxon>Nocardioides</taxon>
    </lineage>
</organism>
<evidence type="ECO:0000256" key="3">
    <source>
        <dbReference type="ARBA" id="ARBA00022737"/>
    </source>
</evidence>
<dbReference type="PIRSF" id="PIRSF009283">
    <property type="entry name" value="HPP_dOase"/>
    <property type="match status" value="1"/>
</dbReference>
<dbReference type="GO" id="GO:0003868">
    <property type="term" value="F:4-hydroxyphenylpyruvate dioxygenase activity"/>
    <property type="evidence" value="ECO:0007669"/>
    <property type="project" value="InterPro"/>
</dbReference>
<keyword evidence="8" id="KW-1185">Reference proteome</keyword>
<dbReference type="InterPro" id="IPR041736">
    <property type="entry name" value="4OHPhenylPyrv_dOase_N"/>
</dbReference>
<dbReference type="Proteomes" id="UP000281738">
    <property type="component" value="Unassembled WGS sequence"/>
</dbReference>
<evidence type="ECO:0000256" key="2">
    <source>
        <dbReference type="ARBA" id="ARBA00022723"/>
    </source>
</evidence>
<name>A0A3N2CZN4_9ACTN</name>
<dbReference type="CDD" id="cd07250">
    <property type="entry name" value="HPPD_C_like"/>
    <property type="match status" value="1"/>
</dbReference>
<dbReference type="EMBL" id="RKHO01000001">
    <property type="protein sequence ID" value="ROR92992.1"/>
    <property type="molecule type" value="Genomic_DNA"/>
</dbReference>
<dbReference type="InterPro" id="IPR004360">
    <property type="entry name" value="Glyas_Fos-R_dOase_dom"/>
</dbReference>
<comment type="caution">
    <text evidence="7">The sequence shown here is derived from an EMBL/GenBank/DDBJ whole genome shotgun (WGS) entry which is preliminary data.</text>
</comment>
<keyword evidence="2 5" id="KW-0479">Metal-binding</keyword>
<evidence type="ECO:0000256" key="5">
    <source>
        <dbReference type="PIRSR" id="PIRSR009283-1"/>
    </source>
</evidence>
<reference evidence="7 8" key="1">
    <citation type="submission" date="2018-11" db="EMBL/GenBank/DDBJ databases">
        <title>Sequencing the genomes of 1000 actinobacteria strains.</title>
        <authorList>
            <person name="Klenk H.-P."/>
        </authorList>
    </citation>
    <scope>NUCLEOTIDE SEQUENCE [LARGE SCALE GENOMIC DNA]</scope>
    <source>
        <strain evidence="7 8">DSM 12652</strain>
    </source>
</reference>
<comment type="similarity">
    <text evidence="1">Belongs to the 4HPPD family.</text>
</comment>
<evidence type="ECO:0000259" key="6">
    <source>
        <dbReference type="PROSITE" id="PS51819"/>
    </source>
</evidence>
<evidence type="ECO:0000313" key="7">
    <source>
        <dbReference type="EMBL" id="ROR92992.1"/>
    </source>
</evidence>
<feature type="domain" description="VOC" evidence="6">
    <location>
        <begin position="202"/>
        <end position="358"/>
    </location>
</feature>
<sequence>MTLEQTLTDAERLADLDLGTLQQLVGLVEHDAAADPFPVVGWDAVVWAVGNATQTAHFFTSAFGMRLVAYSGPETGNRDHHSFVLESGAVRFVVNGGVAPGSAVIAHHARHGDGVTDIALEVVDVDRCVAHARAQGAVVLEEPHDLTDEHGTVRRAAVATYGETRHTLVDRSGYTGPYLPGYVERTSSYARRDGAPKRLFQALDHVVGNVELGQMDQWVDFYRRVMGFTNMAEFIGDDIATDYSALMSKVVANGNHRVKFPLNEPAVAARKSQIDEYLEFYGGPGAQHLALATNDILRTVDALRTEGIEFLATPDSYYEDPELRQRIGEVRVPIEELQRRGILVDRDEDGYLLQIFTKPVGDRPTVFFELIERHGSLGFGKGNFKALFEAIEREQEKRGNF</sequence>
<evidence type="ECO:0000256" key="1">
    <source>
        <dbReference type="ARBA" id="ARBA00005877"/>
    </source>
</evidence>
<dbReference type="FunFam" id="3.10.180.10:FF:000001">
    <property type="entry name" value="4-hydroxyphenylpyruvate dioxygenase"/>
    <property type="match status" value="1"/>
</dbReference>
<dbReference type="Pfam" id="PF00903">
    <property type="entry name" value="Glyoxalase"/>
    <property type="match status" value="2"/>
</dbReference>
<dbReference type="OrthoDB" id="9780241at2"/>
<dbReference type="RefSeq" id="WP_123392716.1">
    <property type="nucleotide sequence ID" value="NZ_RKHO01000001.1"/>
</dbReference>
<dbReference type="InterPro" id="IPR029068">
    <property type="entry name" value="Glyas_Bleomycin-R_OHBP_Dase"/>
</dbReference>
<dbReference type="InterPro" id="IPR041735">
    <property type="entry name" value="4OHPhenylPyrv_dOase_C"/>
</dbReference>
<keyword evidence="7" id="KW-0560">Oxidoreductase</keyword>